<dbReference type="Pfam" id="PF01663">
    <property type="entry name" value="Phosphodiest"/>
    <property type="match status" value="1"/>
</dbReference>
<feature type="transmembrane region" description="Helical" evidence="13">
    <location>
        <begin position="1202"/>
        <end position="1221"/>
    </location>
</feature>
<comment type="pathway">
    <text evidence="2 13">Glycolipid biosynthesis; glycosylphosphatidylinositol-anchor biosynthesis.</text>
</comment>
<evidence type="ECO:0000256" key="1">
    <source>
        <dbReference type="ARBA" id="ARBA00004477"/>
    </source>
</evidence>
<feature type="transmembrane region" description="Helical" evidence="13">
    <location>
        <begin position="736"/>
        <end position="757"/>
    </location>
</feature>
<name>A0AAD6J6E4_DREDA</name>
<accession>A0AAD6J6E4</accession>
<feature type="transmembrane region" description="Helical" evidence="13">
    <location>
        <begin position="41"/>
        <end position="60"/>
    </location>
</feature>
<comment type="caution">
    <text evidence="16">The sequence shown here is derived from an EMBL/GenBank/DDBJ whole genome shotgun (WGS) entry which is preliminary data.</text>
</comment>
<evidence type="ECO:0000256" key="10">
    <source>
        <dbReference type="ARBA" id="ARBA00023136"/>
    </source>
</evidence>
<comment type="subcellular location">
    <subcellularLocation>
        <location evidence="1 13">Endoplasmic reticulum membrane</location>
        <topology evidence="1 13">Multi-pass membrane protein</topology>
    </subcellularLocation>
</comment>
<dbReference type="InterPro" id="IPR037674">
    <property type="entry name" value="PIG-G_N"/>
</dbReference>
<evidence type="ECO:0000313" key="16">
    <source>
        <dbReference type="EMBL" id="KAJ6264722.1"/>
    </source>
</evidence>
<feature type="transmembrane region" description="Helical" evidence="13">
    <location>
        <begin position="1331"/>
        <end position="1353"/>
    </location>
</feature>
<keyword evidence="7 13" id="KW-0812">Transmembrane</keyword>
<dbReference type="InterPro" id="IPR039527">
    <property type="entry name" value="PIGG/GPI7"/>
</dbReference>
<keyword evidence="6 13" id="KW-0808">Transferase</keyword>
<evidence type="ECO:0000256" key="12">
    <source>
        <dbReference type="ARBA" id="ARBA00056729"/>
    </source>
</evidence>
<protein>
    <recommendedName>
        <fullName evidence="4 13">GPI ethanolamine phosphate transferase 2</fullName>
    </recommendedName>
</protein>
<feature type="transmembrane region" description="Helical" evidence="13">
    <location>
        <begin position="1373"/>
        <end position="1398"/>
    </location>
</feature>
<feature type="domain" description="GPI ethanolamine phosphate transferase 2 C-terminal" evidence="15">
    <location>
        <begin position="1163"/>
        <end position="1628"/>
    </location>
</feature>
<evidence type="ECO:0000313" key="17">
    <source>
        <dbReference type="Proteomes" id="UP001221413"/>
    </source>
</evidence>
<dbReference type="InterPro" id="IPR017850">
    <property type="entry name" value="Alkaline_phosphatase_core_sf"/>
</dbReference>
<feature type="compositionally biased region" description="Gly residues" evidence="14">
    <location>
        <begin position="627"/>
        <end position="640"/>
    </location>
</feature>
<comment type="function">
    <text evidence="12 13">Ethanolamine phosphate transferase involved in glycosylphosphatidylinositol-anchor biosynthesis. Transfers ethanolamine phosphate to the GPI second mannose.</text>
</comment>
<dbReference type="GO" id="GO:0051267">
    <property type="term" value="F:CP2 mannose-ethanolamine phosphotransferase activity"/>
    <property type="evidence" value="ECO:0007669"/>
    <property type="project" value="TreeGrafter"/>
</dbReference>
<keyword evidence="11" id="KW-0325">Glycoprotein</keyword>
<organism evidence="16 17">
    <name type="scientific">Drechslerella dactyloides</name>
    <name type="common">Nematode-trapping fungus</name>
    <name type="synonym">Arthrobotrys dactyloides</name>
    <dbReference type="NCBI Taxonomy" id="74499"/>
    <lineage>
        <taxon>Eukaryota</taxon>
        <taxon>Fungi</taxon>
        <taxon>Dikarya</taxon>
        <taxon>Ascomycota</taxon>
        <taxon>Pezizomycotina</taxon>
        <taxon>Orbiliomycetes</taxon>
        <taxon>Orbiliales</taxon>
        <taxon>Orbiliaceae</taxon>
        <taxon>Drechslerella</taxon>
    </lineage>
</organism>
<keyword evidence="10 13" id="KW-0472">Membrane</keyword>
<feature type="transmembrane region" description="Helical" evidence="13">
    <location>
        <begin position="1227"/>
        <end position="1244"/>
    </location>
</feature>
<proteinExistence type="inferred from homology"/>
<keyword evidence="8 13" id="KW-0256">Endoplasmic reticulum</keyword>
<dbReference type="FunFam" id="3.40.720.10:FF:000045">
    <property type="entry name" value="GPI ethanolamine phosphate transferase 2"/>
    <property type="match status" value="1"/>
</dbReference>
<evidence type="ECO:0000256" key="13">
    <source>
        <dbReference type="RuleBase" id="RU367106"/>
    </source>
</evidence>
<evidence type="ECO:0000256" key="6">
    <source>
        <dbReference type="ARBA" id="ARBA00022679"/>
    </source>
</evidence>
<dbReference type="SUPFAM" id="SSF53649">
    <property type="entry name" value="Alkaline phosphatase-like"/>
    <property type="match status" value="1"/>
</dbReference>
<gene>
    <name evidence="16" type="ORF">Dda_0872</name>
</gene>
<feature type="transmembrane region" description="Helical" evidence="13">
    <location>
        <begin position="1514"/>
        <end position="1546"/>
    </location>
</feature>
<dbReference type="GO" id="GO:0005789">
    <property type="term" value="C:endoplasmic reticulum membrane"/>
    <property type="evidence" value="ECO:0007669"/>
    <property type="project" value="UniProtKB-SubCell"/>
</dbReference>
<sequence>MVIDLPTPLPAATAAALVVVGAIVIFVIITALFLLAFRLKLIIPVLLVIFFPFLLLFLAVKRGPLLSALLVVVVAILALHPLRQLLLPPPLVNRQSGLRCRLLVALVPPLLDAHVQLGRLPRVAPQLLLLQSARALTLLLGLAQLQLAVAALRAERGLVFLHLLLLQHAPVARHLGLVPLPLLLGRQLDLGRYVLEHGCAPDGDLAAVVLGPELEGAVFDVAFLDGVELLELLALLADRAEGVAQRLFQRVFLLGVHFFVAAQSLQLFAQVIDLVFFSRVVVFGLRCAREVGYLAAEQVDRLVDVEGGDVAVLERVELVALVEAEGVVAQQLEQEGERERAVDEEVAMALDGLRRKRRVDDGLMVWWKSALAAREARDAVLVRPSATAAAESGEDSCCSAAAFYEAALLDEGDFFIGKDAQLVFWGLLKVYKLGRLGRLADNVALRPHLATEVDEHHLVITAGLALHLDVLDRFVAECAATDVEWARSPGAAVLALVALLGHRLEGQLAACPHAPRPWPAGPLGGDVAVAGEVGLLCVAVKHVLDRERIVRGLGVVGIRLDDVAEFEVRLQRERKEVGLRGADELLDERILPREKLAGFERQALDSPIASEQRIDEGRSAVGERGGDNGASGGTSAGGGAASWRGDSGRDGTSAVSKRLCRLLEDGDDGLRHACGDSHLVSSVADNRIGGVVGCDEVDVEVENISKARLQTLIFSAVAESGQPAERAMLHASLRGLRLAAGNLLLVVAVLLFARAFFPYKPFLPGLAQHADYHAAGQAPAPARFEKLVFMLVDALRSDFVFGDNSGFEFTQSLIRAGVAVPFTAYATSPTITMPKIKALTTGSIPGFLDLILNFAESDTTSTLATQDNWLAQIKQSGKSLIMYGDDTWLKLFPGVFTRTEGTVSFYVSDFTEVDNNVTRHVAPELAQSDWDAMVLHYLGLDHIGHKTGPRSAHMIPKQTEMDGIVRQVYDAIETEEHLKDTLFVLVGDHGMNDGGGHGGSSPGETSSALVFMSPKLKALDAARKAPEQPTDEFRYYRLVEQSDVAPTLTTLLGLPIPKNNLGLFIEDFLPLWDADDQVKILNTNARELSRLISASYPDFDRLLAEGACNDKGGRLDKLACIWHSAVASTVPSEEKKLFAKVLPSRQMSLSFSSECQDILTSAATNYDTDSMLIAISIGAAAIGLFSTVWLVDGVDGLALYKLLFWALSLSYGGMMIASSYVEEEQQYWYWAASAWGAILFVRDIQAFLPNNADKKLQRLQRGDSGVKSIIILALLRLTRRWNQTGQKHAGADDIAKTFLPEHPTLLWVLVFLAYTDMFWRLRRSLTARQSPAALATLLSFPPVVCSMLFKLSMAALDTKELIPSFLVDSAESFATLSVVTQAQLVFLFLLIDILYLVVMRNTSMGTAGMPTITFPSQLTPLTSLTFAATGANRIQPFHDILMIFLATQSRLTNIPVLWAFNTMLLLLERMRFDSQLPILLTSLAMQHVSFFALGNSNAISSVDLSNAYNGVPNFNIALIAPMTFLANWAGPALWTSGTIVLTASWLERSSRKRKVAGSSGRLDAYLRYAEVMSTFRAVAMVAVMGACMVLRMHLFVWTVFSPKYLFAMAWTGAHHFVIDLGLGAALHFAGA</sequence>
<keyword evidence="17" id="KW-1185">Reference proteome</keyword>
<evidence type="ECO:0000256" key="2">
    <source>
        <dbReference type="ARBA" id="ARBA00004687"/>
    </source>
</evidence>
<evidence type="ECO:0000256" key="3">
    <source>
        <dbReference type="ARBA" id="ARBA00005315"/>
    </source>
</evidence>
<dbReference type="PANTHER" id="PTHR23072:SF0">
    <property type="entry name" value="GPI ETHANOLAMINE PHOSPHATE TRANSFERASE 2"/>
    <property type="match status" value="1"/>
</dbReference>
<dbReference type="EMBL" id="JAQGDS010000001">
    <property type="protein sequence ID" value="KAJ6264722.1"/>
    <property type="molecule type" value="Genomic_DNA"/>
</dbReference>
<evidence type="ECO:0000259" key="15">
    <source>
        <dbReference type="Pfam" id="PF19316"/>
    </source>
</evidence>
<dbReference type="InterPro" id="IPR045687">
    <property type="entry name" value="PIGG/GPI7_C"/>
</dbReference>
<dbReference type="PANTHER" id="PTHR23072">
    <property type="entry name" value="PHOSPHATIDYLINOSITOL GLYCAN-RELATED"/>
    <property type="match status" value="1"/>
</dbReference>
<dbReference type="Proteomes" id="UP001221413">
    <property type="component" value="Unassembled WGS sequence"/>
</dbReference>
<evidence type="ECO:0000256" key="5">
    <source>
        <dbReference type="ARBA" id="ARBA00022502"/>
    </source>
</evidence>
<evidence type="ECO:0000256" key="11">
    <source>
        <dbReference type="ARBA" id="ARBA00023180"/>
    </source>
</evidence>
<feature type="region of interest" description="Disordered" evidence="14">
    <location>
        <begin position="608"/>
        <end position="651"/>
    </location>
</feature>
<evidence type="ECO:0000256" key="14">
    <source>
        <dbReference type="SAM" id="MobiDB-lite"/>
    </source>
</evidence>
<keyword evidence="9 13" id="KW-1133">Transmembrane helix</keyword>
<feature type="transmembrane region" description="Helical" evidence="13">
    <location>
        <begin position="1577"/>
        <end position="1600"/>
    </location>
</feature>
<feature type="transmembrane region" description="Helical" evidence="13">
    <location>
        <begin position="1476"/>
        <end position="1494"/>
    </location>
</feature>
<reference evidence="16" key="1">
    <citation type="submission" date="2023-01" db="EMBL/GenBank/DDBJ databases">
        <title>The chitinases involved in constricting ring structure development in the nematode-trapping fungus Drechslerella dactyloides.</title>
        <authorList>
            <person name="Wang R."/>
            <person name="Zhang L."/>
            <person name="Tang P."/>
            <person name="Li S."/>
            <person name="Liang L."/>
        </authorList>
    </citation>
    <scope>NUCLEOTIDE SEQUENCE</scope>
    <source>
        <strain evidence="16">YMF1.00031</strain>
    </source>
</reference>
<feature type="transmembrane region" description="Helical" evidence="13">
    <location>
        <begin position="1302"/>
        <end position="1319"/>
    </location>
</feature>
<feature type="transmembrane region" description="Helical" evidence="13">
    <location>
        <begin position="66"/>
        <end position="86"/>
    </location>
</feature>
<dbReference type="Gene3D" id="3.40.720.10">
    <property type="entry name" value="Alkaline Phosphatase, subunit A"/>
    <property type="match status" value="1"/>
</dbReference>
<dbReference type="CDD" id="cd16024">
    <property type="entry name" value="GPI_EPT_2"/>
    <property type="match status" value="1"/>
</dbReference>
<comment type="similarity">
    <text evidence="3 13">Belongs to the PIGG/PIGN/PIGO family. PIGG subfamily.</text>
</comment>
<dbReference type="Pfam" id="PF19316">
    <property type="entry name" value="PIGO_PIGG"/>
    <property type="match status" value="1"/>
</dbReference>
<dbReference type="GO" id="GO:0006506">
    <property type="term" value="P:GPI anchor biosynthetic process"/>
    <property type="evidence" value="ECO:0007669"/>
    <property type="project" value="UniProtKB-KW"/>
</dbReference>
<dbReference type="InterPro" id="IPR002591">
    <property type="entry name" value="Phosphodiest/P_Trfase"/>
</dbReference>
<evidence type="ECO:0000256" key="4">
    <source>
        <dbReference type="ARBA" id="ARBA00020830"/>
    </source>
</evidence>
<evidence type="ECO:0000256" key="8">
    <source>
        <dbReference type="ARBA" id="ARBA00022824"/>
    </source>
</evidence>
<feature type="transmembrane region" description="Helical" evidence="13">
    <location>
        <begin position="1606"/>
        <end position="1629"/>
    </location>
</feature>
<feature type="transmembrane region" description="Helical" evidence="13">
    <location>
        <begin position="12"/>
        <end position="34"/>
    </location>
</feature>
<feature type="transmembrane region" description="Helical" evidence="13">
    <location>
        <begin position="1171"/>
        <end position="1190"/>
    </location>
</feature>
<keyword evidence="5 13" id="KW-0337">GPI-anchor biosynthesis</keyword>
<evidence type="ECO:0000256" key="9">
    <source>
        <dbReference type="ARBA" id="ARBA00022989"/>
    </source>
</evidence>
<evidence type="ECO:0000256" key="7">
    <source>
        <dbReference type="ARBA" id="ARBA00022692"/>
    </source>
</evidence>